<comment type="subcellular location">
    <subcellularLocation>
        <location evidence="6">Endomembrane system</location>
        <topology evidence="6">Single-pass membrane protein</topology>
    </subcellularLocation>
    <subcellularLocation>
        <location evidence="1">Membrane</location>
        <topology evidence="1">Single-pass type I membrane protein</topology>
    </subcellularLocation>
</comment>
<dbReference type="GO" id="GO:0004672">
    <property type="term" value="F:protein kinase activity"/>
    <property type="evidence" value="ECO:0007669"/>
    <property type="project" value="InterPro"/>
</dbReference>
<keyword evidence="4" id="KW-1133">Transmembrane helix</keyword>
<evidence type="ECO:0000256" key="5">
    <source>
        <dbReference type="ARBA" id="ARBA00023136"/>
    </source>
</evidence>
<name>A0AA35YH24_LACSI</name>
<evidence type="ECO:0000313" key="9">
    <source>
        <dbReference type="Proteomes" id="UP001177003"/>
    </source>
</evidence>
<protein>
    <recommendedName>
        <fullName evidence="7">Protein kinase domain-containing protein</fullName>
    </recommendedName>
</protein>
<keyword evidence="9" id="KW-1185">Reference proteome</keyword>
<dbReference type="Gene3D" id="1.10.510.10">
    <property type="entry name" value="Transferase(Phosphotransferase) domain 1"/>
    <property type="match status" value="1"/>
</dbReference>
<evidence type="ECO:0000259" key="7">
    <source>
        <dbReference type="PROSITE" id="PS50011"/>
    </source>
</evidence>
<dbReference type="Pfam" id="PF07714">
    <property type="entry name" value="PK_Tyr_Ser-Thr"/>
    <property type="match status" value="1"/>
</dbReference>
<dbReference type="Proteomes" id="UP001177003">
    <property type="component" value="Chromosome 2"/>
</dbReference>
<evidence type="ECO:0000256" key="1">
    <source>
        <dbReference type="ARBA" id="ARBA00004479"/>
    </source>
</evidence>
<dbReference type="SUPFAM" id="SSF56112">
    <property type="entry name" value="Protein kinase-like (PK-like)"/>
    <property type="match status" value="1"/>
</dbReference>
<dbReference type="PROSITE" id="PS50011">
    <property type="entry name" value="PROTEIN_KINASE_DOM"/>
    <property type="match status" value="1"/>
</dbReference>
<evidence type="ECO:0000256" key="3">
    <source>
        <dbReference type="ARBA" id="ARBA00022729"/>
    </source>
</evidence>
<dbReference type="PANTHER" id="PTHR46084:SF4">
    <property type="entry name" value="PROTEIN KINASE DOMAIN-CONTAINING PROTEIN"/>
    <property type="match status" value="1"/>
</dbReference>
<dbReference type="GO" id="GO:0012505">
    <property type="term" value="C:endomembrane system"/>
    <property type="evidence" value="ECO:0007669"/>
    <property type="project" value="UniProtKB-SubCell"/>
</dbReference>
<keyword evidence="3" id="KW-0732">Signal</keyword>
<sequence>MANTEPTPESNVYSFGIILFEMTTGRIPYAGGDTIDDWALDFLRGENPMTELADPTLDSFDADQLEAFGKVIRSCVDSDLKRRPEMREVTSRLKEITRIAQDGATPKISPLWWAELEILSTEATLRCGNRRPARGLYGRILATT</sequence>
<dbReference type="GO" id="GO:0005524">
    <property type="term" value="F:ATP binding"/>
    <property type="evidence" value="ECO:0007669"/>
    <property type="project" value="InterPro"/>
</dbReference>
<reference evidence="8" key="1">
    <citation type="submission" date="2023-04" db="EMBL/GenBank/DDBJ databases">
        <authorList>
            <person name="Vijverberg K."/>
            <person name="Xiong W."/>
            <person name="Schranz E."/>
        </authorList>
    </citation>
    <scope>NUCLEOTIDE SEQUENCE</scope>
</reference>
<evidence type="ECO:0000256" key="6">
    <source>
        <dbReference type="ARBA" id="ARBA00037847"/>
    </source>
</evidence>
<organism evidence="8 9">
    <name type="scientific">Lactuca saligna</name>
    <name type="common">Willowleaf lettuce</name>
    <dbReference type="NCBI Taxonomy" id="75948"/>
    <lineage>
        <taxon>Eukaryota</taxon>
        <taxon>Viridiplantae</taxon>
        <taxon>Streptophyta</taxon>
        <taxon>Embryophyta</taxon>
        <taxon>Tracheophyta</taxon>
        <taxon>Spermatophyta</taxon>
        <taxon>Magnoliopsida</taxon>
        <taxon>eudicotyledons</taxon>
        <taxon>Gunneridae</taxon>
        <taxon>Pentapetalae</taxon>
        <taxon>asterids</taxon>
        <taxon>campanulids</taxon>
        <taxon>Asterales</taxon>
        <taxon>Asteraceae</taxon>
        <taxon>Cichorioideae</taxon>
        <taxon>Cichorieae</taxon>
        <taxon>Lactucinae</taxon>
        <taxon>Lactuca</taxon>
    </lineage>
</organism>
<dbReference type="EMBL" id="OX465078">
    <property type="protein sequence ID" value="CAI9273795.1"/>
    <property type="molecule type" value="Genomic_DNA"/>
</dbReference>
<dbReference type="InterPro" id="IPR011009">
    <property type="entry name" value="Kinase-like_dom_sf"/>
</dbReference>
<evidence type="ECO:0000256" key="2">
    <source>
        <dbReference type="ARBA" id="ARBA00022692"/>
    </source>
</evidence>
<gene>
    <name evidence="8" type="ORF">LSALG_LOCUS13920</name>
</gene>
<evidence type="ECO:0000313" key="8">
    <source>
        <dbReference type="EMBL" id="CAI9273795.1"/>
    </source>
</evidence>
<dbReference type="InterPro" id="IPR000719">
    <property type="entry name" value="Prot_kinase_dom"/>
</dbReference>
<dbReference type="InterPro" id="IPR001245">
    <property type="entry name" value="Ser-Thr/Tyr_kinase_cat_dom"/>
</dbReference>
<dbReference type="PANTHER" id="PTHR46084">
    <property type="entry name" value="PROTEIN MALE DISCOVERER 2"/>
    <property type="match status" value="1"/>
</dbReference>
<evidence type="ECO:0000256" key="4">
    <source>
        <dbReference type="ARBA" id="ARBA00022989"/>
    </source>
</evidence>
<keyword evidence="5" id="KW-0472">Membrane</keyword>
<dbReference type="AlphaFoldDB" id="A0AA35YH24"/>
<keyword evidence="2" id="KW-0812">Transmembrane</keyword>
<feature type="domain" description="Protein kinase" evidence="7">
    <location>
        <begin position="1"/>
        <end position="96"/>
    </location>
</feature>
<proteinExistence type="predicted"/>
<accession>A0AA35YH24</accession>